<evidence type="ECO:0000313" key="5">
    <source>
        <dbReference type="Proteomes" id="UP001266357"/>
    </source>
</evidence>
<dbReference type="Pfam" id="PF03358">
    <property type="entry name" value="FMN_red"/>
    <property type="match status" value="1"/>
</dbReference>
<dbReference type="PROSITE" id="PS50902">
    <property type="entry name" value="FLAVODOXIN_LIKE"/>
    <property type="match status" value="1"/>
</dbReference>
<keyword evidence="1" id="KW-0285">Flavoprotein</keyword>
<proteinExistence type="predicted"/>
<organism evidence="4 5">
    <name type="scientific">Thalassotalea castellviae</name>
    <dbReference type="NCBI Taxonomy" id="3075612"/>
    <lineage>
        <taxon>Bacteria</taxon>
        <taxon>Pseudomonadati</taxon>
        <taxon>Pseudomonadota</taxon>
        <taxon>Gammaproteobacteria</taxon>
        <taxon>Alteromonadales</taxon>
        <taxon>Colwelliaceae</taxon>
        <taxon>Thalassotalea</taxon>
    </lineage>
</organism>
<dbReference type="InterPro" id="IPR008254">
    <property type="entry name" value="Flavodoxin/NO_synth"/>
</dbReference>
<dbReference type="RefSeq" id="WP_311584693.1">
    <property type="nucleotide sequence ID" value="NZ_JAVRIF010000012.1"/>
</dbReference>
<dbReference type="PANTHER" id="PTHR30546">
    <property type="entry name" value="FLAVODOXIN-RELATED PROTEIN WRBA-RELATED"/>
    <property type="match status" value="1"/>
</dbReference>
<dbReference type="Proteomes" id="UP001266357">
    <property type="component" value="Unassembled WGS sequence"/>
</dbReference>
<feature type="domain" description="Flavodoxin-like" evidence="3">
    <location>
        <begin position="4"/>
        <end position="179"/>
    </location>
</feature>
<dbReference type="EMBL" id="JAVRIF010000012">
    <property type="protein sequence ID" value="MDT0605243.1"/>
    <property type="molecule type" value="Genomic_DNA"/>
</dbReference>
<name>A0ABU3A4Z0_9GAMM</name>
<keyword evidence="5" id="KW-1185">Reference proteome</keyword>
<sequence>MTRIAIVYFTESNVTEKIAEAIVSGIKQEDGITVILHRIAGQEIIEGRFENPELFQQLKSCDAILFGSPTYMGSVSAQFKAFADASSEYWQEQEWADKISAGFTTGTGLNGDQSSTLQYMSTLASQHGMLWVNIASSYGVENNKLNRLGCQLGVVSQATKGSVHEVDLATAKHLGRRVAKLTLRLNE</sequence>
<reference evidence="4 5" key="1">
    <citation type="submission" date="2023-09" db="EMBL/GenBank/DDBJ databases">
        <authorList>
            <person name="Rey-Velasco X."/>
        </authorList>
    </citation>
    <scope>NUCLEOTIDE SEQUENCE [LARGE SCALE GENOMIC DNA]</scope>
    <source>
        <strain evidence="4 5">W431</strain>
    </source>
</reference>
<dbReference type="InterPro" id="IPR005025">
    <property type="entry name" value="FMN_Rdtase-like_dom"/>
</dbReference>
<comment type="caution">
    <text evidence="4">The sequence shown here is derived from an EMBL/GenBank/DDBJ whole genome shotgun (WGS) entry which is preliminary data.</text>
</comment>
<evidence type="ECO:0000256" key="2">
    <source>
        <dbReference type="ARBA" id="ARBA00022643"/>
    </source>
</evidence>
<evidence type="ECO:0000256" key="1">
    <source>
        <dbReference type="ARBA" id="ARBA00022630"/>
    </source>
</evidence>
<dbReference type="PANTHER" id="PTHR30546:SF23">
    <property type="entry name" value="FLAVOPROTEIN-LIKE PROTEIN YCP4-RELATED"/>
    <property type="match status" value="1"/>
</dbReference>
<evidence type="ECO:0000313" key="4">
    <source>
        <dbReference type="EMBL" id="MDT0605243.1"/>
    </source>
</evidence>
<dbReference type="InterPro" id="IPR029039">
    <property type="entry name" value="Flavoprotein-like_sf"/>
</dbReference>
<dbReference type="SUPFAM" id="SSF52218">
    <property type="entry name" value="Flavoproteins"/>
    <property type="match status" value="1"/>
</dbReference>
<gene>
    <name evidence="4" type="ORF">RM573_16700</name>
</gene>
<evidence type="ECO:0000259" key="3">
    <source>
        <dbReference type="PROSITE" id="PS50902"/>
    </source>
</evidence>
<dbReference type="Gene3D" id="3.40.50.360">
    <property type="match status" value="1"/>
</dbReference>
<keyword evidence="2" id="KW-0288">FMN</keyword>
<accession>A0ABU3A4Z0</accession>
<protein>
    <submittedName>
        <fullName evidence="4">Flavodoxin family protein</fullName>
    </submittedName>
</protein>